<keyword evidence="2" id="KW-1185">Reference proteome</keyword>
<evidence type="ECO:0000313" key="1">
    <source>
        <dbReference type="EMBL" id="VDM66984.1"/>
    </source>
</evidence>
<evidence type="ECO:0000313" key="2">
    <source>
        <dbReference type="Proteomes" id="UP000270094"/>
    </source>
</evidence>
<sequence length="103" mass="10832">MQNGHSAAGKAQLAALLHQAPIQAQNLESIAQLQQAQLQQAHFAQAQAAQQQQFLAMQVQAQQAQPTGDLSAYGYATGAVSTPTMSAPYAQLAPIYQNTPTNG</sequence>
<dbReference type="Proteomes" id="UP000270094">
    <property type="component" value="Unassembled WGS sequence"/>
</dbReference>
<organism evidence="1 2">
    <name type="scientific">Strongylus vulgaris</name>
    <name type="common">Blood worm</name>
    <dbReference type="NCBI Taxonomy" id="40348"/>
    <lineage>
        <taxon>Eukaryota</taxon>
        <taxon>Metazoa</taxon>
        <taxon>Ecdysozoa</taxon>
        <taxon>Nematoda</taxon>
        <taxon>Chromadorea</taxon>
        <taxon>Rhabditida</taxon>
        <taxon>Rhabditina</taxon>
        <taxon>Rhabditomorpha</taxon>
        <taxon>Strongyloidea</taxon>
        <taxon>Strongylidae</taxon>
        <taxon>Strongylus</taxon>
    </lineage>
</organism>
<reference evidence="1 2" key="1">
    <citation type="submission" date="2018-11" db="EMBL/GenBank/DDBJ databases">
        <authorList>
            <consortium name="Pathogen Informatics"/>
        </authorList>
    </citation>
    <scope>NUCLEOTIDE SEQUENCE [LARGE SCALE GENOMIC DNA]</scope>
</reference>
<dbReference type="AlphaFoldDB" id="A0A3P7IN15"/>
<accession>A0A3P7IN15</accession>
<dbReference type="EMBL" id="UYYB01004249">
    <property type="protein sequence ID" value="VDM66984.1"/>
    <property type="molecule type" value="Genomic_DNA"/>
</dbReference>
<dbReference type="OrthoDB" id="410044at2759"/>
<gene>
    <name evidence="1" type="ORF">SVUK_LOCUS1982</name>
</gene>
<name>A0A3P7IN15_STRVU</name>
<proteinExistence type="predicted"/>
<protein>
    <submittedName>
        <fullName evidence="1">Uncharacterized protein</fullName>
    </submittedName>
</protein>